<dbReference type="Proteomes" id="UP000572817">
    <property type="component" value="Unassembled WGS sequence"/>
</dbReference>
<keyword evidence="2 7" id="KW-0812">Transmembrane</keyword>
<name>A0A8H4JA42_9PEZI</name>
<dbReference type="PANTHER" id="PTHR33048">
    <property type="entry name" value="PTH11-LIKE INTEGRAL MEMBRANE PROTEIN (AFU_ORTHOLOGUE AFUA_5G11245)"/>
    <property type="match status" value="1"/>
</dbReference>
<keyword evidence="10" id="KW-1185">Reference proteome</keyword>
<protein>
    <submittedName>
        <fullName evidence="9">Integral membrane family protein</fullName>
    </submittedName>
</protein>
<organism evidence="9 10">
    <name type="scientific">Botryosphaeria dothidea</name>
    <dbReference type="NCBI Taxonomy" id="55169"/>
    <lineage>
        <taxon>Eukaryota</taxon>
        <taxon>Fungi</taxon>
        <taxon>Dikarya</taxon>
        <taxon>Ascomycota</taxon>
        <taxon>Pezizomycotina</taxon>
        <taxon>Dothideomycetes</taxon>
        <taxon>Dothideomycetes incertae sedis</taxon>
        <taxon>Botryosphaeriales</taxon>
        <taxon>Botryosphaeriaceae</taxon>
        <taxon>Botryosphaeria</taxon>
    </lineage>
</organism>
<comment type="similarity">
    <text evidence="5">Belongs to the SAT4 family.</text>
</comment>
<feature type="transmembrane region" description="Helical" evidence="7">
    <location>
        <begin position="14"/>
        <end position="37"/>
    </location>
</feature>
<feature type="transmembrane region" description="Helical" evidence="7">
    <location>
        <begin position="211"/>
        <end position="230"/>
    </location>
</feature>
<evidence type="ECO:0000256" key="1">
    <source>
        <dbReference type="ARBA" id="ARBA00004141"/>
    </source>
</evidence>
<evidence type="ECO:0000256" key="7">
    <source>
        <dbReference type="SAM" id="Phobius"/>
    </source>
</evidence>
<comment type="caution">
    <text evidence="9">The sequence shown here is derived from an EMBL/GenBank/DDBJ whole genome shotgun (WGS) entry which is preliminary data.</text>
</comment>
<dbReference type="PANTHER" id="PTHR33048:SF167">
    <property type="entry name" value="INTEGRAL MEMBRANE PROTEIN"/>
    <property type="match status" value="1"/>
</dbReference>
<feature type="transmembrane region" description="Helical" evidence="7">
    <location>
        <begin position="99"/>
        <end position="119"/>
    </location>
</feature>
<proteinExistence type="inferred from homology"/>
<feature type="transmembrane region" description="Helical" evidence="7">
    <location>
        <begin position="49"/>
        <end position="68"/>
    </location>
</feature>
<dbReference type="EMBL" id="WWBZ02000001">
    <property type="protein sequence ID" value="KAF4314527.1"/>
    <property type="molecule type" value="Genomic_DNA"/>
</dbReference>
<evidence type="ECO:0000313" key="9">
    <source>
        <dbReference type="EMBL" id="KAF4314527.1"/>
    </source>
</evidence>
<dbReference type="GO" id="GO:0016020">
    <property type="term" value="C:membrane"/>
    <property type="evidence" value="ECO:0007669"/>
    <property type="project" value="UniProtKB-SubCell"/>
</dbReference>
<feature type="region of interest" description="Disordered" evidence="6">
    <location>
        <begin position="332"/>
        <end position="358"/>
    </location>
</feature>
<feature type="domain" description="Rhodopsin" evidence="8">
    <location>
        <begin position="34"/>
        <end position="274"/>
    </location>
</feature>
<evidence type="ECO:0000313" key="10">
    <source>
        <dbReference type="Proteomes" id="UP000572817"/>
    </source>
</evidence>
<evidence type="ECO:0000256" key="3">
    <source>
        <dbReference type="ARBA" id="ARBA00022989"/>
    </source>
</evidence>
<sequence length="383" mass="42589">MATHLPPNEDQGPMILWVTVVMTILASVLSLAPRLYVRLKVLRNIGWDDYMMCIASILSISTMIIIILEVQKGAGRHRQYIDPEDFKTGLYLNFLTQPLYVLVSTFVKESVGFFLIRIAGKGKYRAMIIIIMTALAMWTISGMVVLTTQCKDMRAMWDPKVKRNCWPTSTILAMGYINGFVNILTDFAFAILIPVPLLYRLQMNGRKKWTLLAILAMGLFACSAGIVRTIYLRNFGKKGDFLWDSSPLTIWFAVESQVGVLAGNLPALKPLCRRILESTDSWSRTARDQSTQNYGRSHVRTGPKAMDASHVEEIDLGLFDGSKGRLESDAVAIGSSGSSEVDTLGRPSEESSSRLHRGAGGLVVPETGILRSTKVKVSYDLRK</sequence>
<dbReference type="InterPro" id="IPR052337">
    <property type="entry name" value="SAT4-like"/>
</dbReference>
<evidence type="ECO:0000256" key="6">
    <source>
        <dbReference type="SAM" id="MobiDB-lite"/>
    </source>
</evidence>
<evidence type="ECO:0000256" key="2">
    <source>
        <dbReference type="ARBA" id="ARBA00022692"/>
    </source>
</evidence>
<feature type="transmembrane region" description="Helical" evidence="7">
    <location>
        <begin position="126"/>
        <end position="146"/>
    </location>
</feature>
<comment type="subcellular location">
    <subcellularLocation>
        <location evidence="1">Membrane</location>
        <topology evidence="1">Multi-pass membrane protein</topology>
    </subcellularLocation>
</comment>
<dbReference type="InterPro" id="IPR049326">
    <property type="entry name" value="Rhodopsin_dom_fungi"/>
</dbReference>
<dbReference type="AlphaFoldDB" id="A0A8H4JA42"/>
<dbReference type="Pfam" id="PF20684">
    <property type="entry name" value="Fung_rhodopsin"/>
    <property type="match status" value="1"/>
</dbReference>
<keyword evidence="3 7" id="KW-1133">Transmembrane helix</keyword>
<dbReference type="OrthoDB" id="5022096at2759"/>
<feature type="transmembrane region" description="Helical" evidence="7">
    <location>
        <begin position="176"/>
        <end position="199"/>
    </location>
</feature>
<evidence type="ECO:0000256" key="4">
    <source>
        <dbReference type="ARBA" id="ARBA00023136"/>
    </source>
</evidence>
<evidence type="ECO:0000256" key="5">
    <source>
        <dbReference type="ARBA" id="ARBA00038359"/>
    </source>
</evidence>
<gene>
    <name evidence="9" type="ORF">GTA08_BOTSDO00351</name>
</gene>
<accession>A0A8H4JA42</accession>
<keyword evidence="4 7" id="KW-0472">Membrane</keyword>
<evidence type="ECO:0000259" key="8">
    <source>
        <dbReference type="Pfam" id="PF20684"/>
    </source>
</evidence>
<reference evidence="9" key="1">
    <citation type="submission" date="2020-04" db="EMBL/GenBank/DDBJ databases">
        <title>Genome Assembly and Annotation of Botryosphaeria dothidea sdau 11-99, a Latent Pathogen of Apple Fruit Ring Rot in China.</title>
        <authorList>
            <person name="Yu C."/>
            <person name="Diao Y."/>
            <person name="Lu Q."/>
            <person name="Zhao J."/>
            <person name="Cui S."/>
            <person name="Peng C."/>
            <person name="He B."/>
            <person name="Liu H."/>
        </authorList>
    </citation>
    <scope>NUCLEOTIDE SEQUENCE [LARGE SCALE GENOMIC DNA]</scope>
    <source>
        <strain evidence="9">Sdau11-99</strain>
    </source>
</reference>